<organism evidence="1 2">
    <name type="scientific">Paraglomus occultum</name>
    <dbReference type="NCBI Taxonomy" id="144539"/>
    <lineage>
        <taxon>Eukaryota</taxon>
        <taxon>Fungi</taxon>
        <taxon>Fungi incertae sedis</taxon>
        <taxon>Mucoromycota</taxon>
        <taxon>Glomeromycotina</taxon>
        <taxon>Glomeromycetes</taxon>
        <taxon>Paraglomerales</taxon>
        <taxon>Paraglomeraceae</taxon>
        <taxon>Paraglomus</taxon>
    </lineage>
</organism>
<accession>A0A9N9H233</accession>
<dbReference type="AlphaFoldDB" id="A0A9N9H233"/>
<keyword evidence="2" id="KW-1185">Reference proteome</keyword>
<evidence type="ECO:0000313" key="1">
    <source>
        <dbReference type="EMBL" id="CAG8651016.1"/>
    </source>
</evidence>
<feature type="non-terminal residue" evidence="1">
    <location>
        <position position="1"/>
    </location>
</feature>
<dbReference type="Proteomes" id="UP000789572">
    <property type="component" value="Unassembled WGS sequence"/>
</dbReference>
<name>A0A9N9H233_9GLOM</name>
<dbReference type="EMBL" id="CAJVPJ010004339">
    <property type="protein sequence ID" value="CAG8651016.1"/>
    <property type="molecule type" value="Genomic_DNA"/>
</dbReference>
<sequence length="198" mass="23231">SNDELIDLEKHTYQQVYYWVAKLSKHQFVTDTKNQLKSSKNFLEQCTQVDGGYKVIYYLETDFVRALGFTTPFLQLIERSNIIELIVNSTFKTNQECFELFTAIVNNGRYGVLLAYLYLDMFVPLEDLLDNQSDNRIQNHEGVLCEFFLALWHENVFPTFALVDKDIGQINATEAAWDERMIVQICLWHVEHAVERKM</sequence>
<evidence type="ECO:0000313" key="2">
    <source>
        <dbReference type="Proteomes" id="UP000789572"/>
    </source>
</evidence>
<proteinExistence type="predicted"/>
<gene>
    <name evidence="1" type="ORF">POCULU_LOCUS9949</name>
</gene>
<reference evidence="1" key="1">
    <citation type="submission" date="2021-06" db="EMBL/GenBank/DDBJ databases">
        <authorList>
            <person name="Kallberg Y."/>
            <person name="Tangrot J."/>
            <person name="Rosling A."/>
        </authorList>
    </citation>
    <scope>NUCLEOTIDE SEQUENCE</scope>
    <source>
        <strain evidence="1">IA702</strain>
    </source>
</reference>
<protein>
    <submittedName>
        <fullName evidence="1">2521_t:CDS:1</fullName>
    </submittedName>
</protein>
<dbReference type="OrthoDB" id="2437251at2759"/>
<comment type="caution">
    <text evidence="1">The sequence shown here is derived from an EMBL/GenBank/DDBJ whole genome shotgun (WGS) entry which is preliminary data.</text>
</comment>